<dbReference type="EMBL" id="BARU01040808">
    <property type="protein sequence ID" value="GAH81653.1"/>
    <property type="molecule type" value="Genomic_DNA"/>
</dbReference>
<organism evidence="1">
    <name type="scientific">marine sediment metagenome</name>
    <dbReference type="NCBI Taxonomy" id="412755"/>
    <lineage>
        <taxon>unclassified sequences</taxon>
        <taxon>metagenomes</taxon>
        <taxon>ecological metagenomes</taxon>
    </lineage>
</organism>
<accession>X1KHV9</accession>
<gene>
    <name evidence="1" type="ORF">S03H2_63037</name>
</gene>
<proteinExistence type="predicted"/>
<sequence>QLVQLRKLARWPYLAAVNSLVPESMKYPLANAVVCDRCIAEKREIKYAMAGVEGEDGAEYYRVPITELEEPEVYWPDLHPDRQPIIGG</sequence>
<name>X1KHV9_9ZZZZ</name>
<dbReference type="AlphaFoldDB" id="X1KHV9"/>
<comment type="caution">
    <text evidence="1">The sequence shown here is derived from an EMBL/GenBank/DDBJ whole genome shotgun (WGS) entry which is preliminary data.</text>
</comment>
<evidence type="ECO:0000313" key="1">
    <source>
        <dbReference type="EMBL" id="GAH81653.1"/>
    </source>
</evidence>
<reference evidence="1" key="1">
    <citation type="journal article" date="2014" name="Front. Microbiol.">
        <title>High frequency of phylogenetically diverse reductive dehalogenase-homologous genes in deep subseafloor sedimentary metagenomes.</title>
        <authorList>
            <person name="Kawai M."/>
            <person name="Futagami T."/>
            <person name="Toyoda A."/>
            <person name="Takaki Y."/>
            <person name="Nishi S."/>
            <person name="Hori S."/>
            <person name="Arai W."/>
            <person name="Tsubouchi T."/>
            <person name="Morono Y."/>
            <person name="Uchiyama I."/>
            <person name="Ito T."/>
            <person name="Fujiyama A."/>
            <person name="Inagaki F."/>
            <person name="Takami H."/>
        </authorList>
    </citation>
    <scope>NUCLEOTIDE SEQUENCE</scope>
    <source>
        <strain evidence="1">Expedition CK06-06</strain>
    </source>
</reference>
<feature type="non-terminal residue" evidence="1">
    <location>
        <position position="1"/>
    </location>
</feature>
<protein>
    <submittedName>
        <fullName evidence="1">Uncharacterized protein</fullName>
    </submittedName>
</protein>